<dbReference type="EMBL" id="CH991549">
    <property type="protein sequence ID" value="EDQ89740.1"/>
    <property type="molecule type" value="Genomic_DNA"/>
</dbReference>
<accession>A9UXS9</accession>
<dbReference type="OMA" id="LWHRGIS"/>
<reference evidence="1 2" key="1">
    <citation type="journal article" date="2008" name="Nature">
        <title>The genome of the choanoflagellate Monosiga brevicollis and the origin of metazoans.</title>
        <authorList>
            <consortium name="JGI Sequencing"/>
            <person name="King N."/>
            <person name="Westbrook M.J."/>
            <person name="Young S.L."/>
            <person name="Kuo A."/>
            <person name="Abedin M."/>
            <person name="Chapman J."/>
            <person name="Fairclough S."/>
            <person name="Hellsten U."/>
            <person name="Isogai Y."/>
            <person name="Letunic I."/>
            <person name="Marr M."/>
            <person name="Pincus D."/>
            <person name="Putnam N."/>
            <person name="Rokas A."/>
            <person name="Wright K.J."/>
            <person name="Zuzow R."/>
            <person name="Dirks W."/>
            <person name="Good M."/>
            <person name="Goodstein D."/>
            <person name="Lemons D."/>
            <person name="Li W."/>
            <person name="Lyons J.B."/>
            <person name="Morris A."/>
            <person name="Nichols S."/>
            <person name="Richter D.J."/>
            <person name="Salamov A."/>
            <person name="Bork P."/>
            <person name="Lim W.A."/>
            <person name="Manning G."/>
            <person name="Miller W.T."/>
            <person name="McGinnis W."/>
            <person name="Shapiro H."/>
            <person name="Tjian R."/>
            <person name="Grigoriev I.V."/>
            <person name="Rokhsar D."/>
        </authorList>
    </citation>
    <scope>NUCLEOTIDE SEQUENCE [LARGE SCALE GENOMIC DNA]</scope>
    <source>
        <strain evidence="2">MX1 / ATCC 50154</strain>
    </source>
</reference>
<dbReference type="Proteomes" id="UP000001357">
    <property type="component" value="Unassembled WGS sequence"/>
</dbReference>
<dbReference type="RefSeq" id="XP_001745162.1">
    <property type="nucleotide sequence ID" value="XM_001745110.1"/>
</dbReference>
<keyword evidence="2" id="KW-1185">Reference proteome</keyword>
<evidence type="ECO:0000313" key="2">
    <source>
        <dbReference type="Proteomes" id="UP000001357"/>
    </source>
</evidence>
<gene>
    <name evidence="1" type="ORF">MONBRDRAFT_24808</name>
</gene>
<protein>
    <recommendedName>
        <fullName evidence="3">Band 7 domain-containing protein</fullName>
    </recommendedName>
</protein>
<evidence type="ECO:0008006" key="3">
    <source>
        <dbReference type="Google" id="ProtNLM"/>
    </source>
</evidence>
<name>A9UXS9_MONBE</name>
<dbReference type="InParanoid" id="A9UXS9"/>
<evidence type="ECO:0000313" key="1">
    <source>
        <dbReference type="EMBL" id="EDQ89740.1"/>
    </source>
</evidence>
<proteinExistence type="predicted"/>
<dbReference type="AlphaFoldDB" id="A9UXS9"/>
<dbReference type="KEGG" id="mbr:MONBRDRAFT_24808"/>
<sequence length="473" mass="52941">MFWTVKRTLVGLAAAILSLSLIIVLATSFARVADDEICQLFYPDGGKLVTQSEPALVFIGPSYEKYCVPRHTLHLRFESDSDEGLDRVIQSRTKEGLPVSLAVDVEYKFTPEGLETSMQRVGFADYSRRLYMAARAEVRNVASLFEVQSFLRGTREAIAATMRDNIAQTIVERDGVLIDVIRVNLLTVKVHESFENKFQEVEDILLAHQALFLNPLGSIRAEQIEAEADHRLAVIEESRLNETDVINLLAQRGRQNQSAHAEVIEATLEQQSSMTTARTKAIRERIQAESARAQQLIRKQTALEETIADRDIQVAKAERQVVATLQLAETERLNMVTEMEGQVRRAMANRTRDISQGLLNQTRRLEGLAALRIDHDLSVFEIRLNSNVSAQQTRDRGTADAEDEFVRMRTSADAHLALQAALNMSDAQLASLLWHRGISASTTNKTVFLDYDKVALLNEFGPHNTQTVASVTP</sequence>
<dbReference type="GeneID" id="5890663"/>
<organism evidence="1 2">
    <name type="scientific">Monosiga brevicollis</name>
    <name type="common">Choanoflagellate</name>
    <dbReference type="NCBI Taxonomy" id="81824"/>
    <lineage>
        <taxon>Eukaryota</taxon>
        <taxon>Choanoflagellata</taxon>
        <taxon>Craspedida</taxon>
        <taxon>Salpingoecidae</taxon>
        <taxon>Monosiga</taxon>
    </lineage>
</organism>